<dbReference type="PANTHER" id="PTHR42781">
    <property type="entry name" value="SPERMIDINE/PUTRESCINE IMPORT ATP-BINDING PROTEIN POTA"/>
    <property type="match status" value="1"/>
</dbReference>
<dbReference type="Pfam" id="PF00005">
    <property type="entry name" value="ABC_tran"/>
    <property type="match status" value="1"/>
</dbReference>
<dbReference type="SUPFAM" id="SSF50331">
    <property type="entry name" value="MOP-like"/>
    <property type="match status" value="1"/>
</dbReference>
<comment type="catalytic activity">
    <reaction evidence="7">
        <text>ATP + H2O + polyamine-[polyamine-binding protein]Side 1 = ADP + phosphate + polyamineSide 2 + [polyamine-binding protein]Side 1.</text>
        <dbReference type="EC" id="7.6.2.11"/>
    </reaction>
</comment>
<dbReference type="InterPro" id="IPR003439">
    <property type="entry name" value="ABC_transporter-like_ATP-bd"/>
</dbReference>
<dbReference type="FunFam" id="3.40.50.300:FF:000133">
    <property type="entry name" value="Spermidine/putrescine import ATP-binding protein PotA"/>
    <property type="match status" value="1"/>
</dbReference>
<dbReference type="NCBIfam" id="NF043075">
    <property type="entry name" value="MMSYN1_0197"/>
    <property type="match status" value="1"/>
</dbReference>
<gene>
    <name evidence="7" type="primary">potA</name>
    <name evidence="9" type="ORF">CHL78_016110</name>
</gene>
<dbReference type="GO" id="GO:0005524">
    <property type="term" value="F:ATP binding"/>
    <property type="evidence" value="ECO:0007669"/>
    <property type="project" value="UniProtKB-KW"/>
</dbReference>
<dbReference type="EMBL" id="NOJY02000044">
    <property type="protein sequence ID" value="RDY25867.1"/>
    <property type="molecule type" value="Genomic_DNA"/>
</dbReference>
<dbReference type="InterPro" id="IPR017879">
    <property type="entry name" value="PotA_ATP-bd"/>
</dbReference>
<keyword evidence="6 7" id="KW-0472">Membrane</keyword>
<keyword evidence="1 7" id="KW-0813">Transport</keyword>
<dbReference type="InterPro" id="IPR017871">
    <property type="entry name" value="ABC_transporter-like_CS"/>
</dbReference>
<comment type="function">
    <text evidence="7">Part of the ABC transporter complex PotABCD involved in spermidine/putrescine import. Responsible for energy coupling to the transport system.</text>
</comment>
<name>A0A371IZN2_9FIRM</name>
<accession>A0A371IZN2</accession>
<evidence type="ECO:0000256" key="2">
    <source>
        <dbReference type="ARBA" id="ARBA00022475"/>
    </source>
</evidence>
<evidence type="ECO:0000313" key="10">
    <source>
        <dbReference type="Proteomes" id="UP000215694"/>
    </source>
</evidence>
<dbReference type="InterPro" id="IPR013611">
    <property type="entry name" value="Transp-assoc_OB_typ2"/>
</dbReference>
<dbReference type="NCBIfam" id="TIGR01187">
    <property type="entry name" value="potA"/>
    <property type="match status" value="1"/>
</dbReference>
<feature type="domain" description="ABC transporter" evidence="8">
    <location>
        <begin position="6"/>
        <end position="236"/>
    </location>
</feature>
<keyword evidence="10" id="KW-1185">Reference proteome</keyword>
<protein>
    <recommendedName>
        <fullName evidence="7">Spermidine/putrescine import ATP-binding protein PotA</fullName>
        <ecNumber evidence="7">7.6.2.11</ecNumber>
    </recommendedName>
</protein>
<dbReference type="SMART" id="SM00382">
    <property type="entry name" value="AAA"/>
    <property type="match status" value="1"/>
</dbReference>
<dbReference type="GO" id="GO:0043190">
    <property type="term" value="C:ATP-binding cassette (ABC) transporter complex"/>
    <property type="evidence" value="ECO:0007669"/>
    <property type="project" value="InterPro"/>
</dbReference>
<evidence type="ECO:0000256" key="7">
    <source>
        <dbReference type="RuleBase" id="RU364083"/>
    </source>
</evidence>
<comment type="caution">
    <text evidence="9">The sequence shown here is derived from an EMBL/GenBank/DDBJ whole genome shotgun (WGS) entry which is preliminary data.</text>
</comment>
<proteinExistence type="inferred from homology"/>
<comment type="subunit">
    <text evidence="7">The complex is composed of two ATP-binding proteins (PotA), two transmembrane proteins (PotB and PotC) and a solute-binding protein (PotD).</text>
</comment>
<dbReference type="EC" id="7.6.2.11" evidence="7"/>
<comment type="similarity">
    <text evidence="7">Belongs to the ABC transporter superfamily. Spermidine/putrescine importer (TC 3.A.1.11.1) family.</text>
</comment>
<evidence type="ECO:0000256" key="6">
    <source>
        <dbReference type="ARBA" id="ARBA00023136"/>
    </source>
</evidence>
<dbReference type="CDD" id="cd03300">
    <property type="entry name" value="ABC_PotA_N"/>
    <property type="match status" value="1"/>
</dbReference>
<evidence type="ECO:0000256" key="1">
    <source>
        <dbReference type="ARBA" id="ARBA00022448"/>
    </source>
</evidence>
<dbReference type="InterPro" id="IPR003593">
    <property type="entry name" value="AAA+_ATPase"/>
</dbReference>
<dbReference type="OrthoDB" id="9802264at2"/>
<dbReference type="GO" id="GO:0015594">
    <property type="term" value="F:ABC-type putrescine transporter activity"/>
    <property type="evidence" value="ECO:0007669"/>
    <property type="project" value="InterPro"/>
</dbReference>
<dbReference type="Gene3D" id="3.40.50.300">
    <property type="entry name" value="P-loop containing nucleotide triphosphate hydrolases"/>
    <property type="match status" value="1"/>
</dbReference>
<organism evidence="9 10">
    <name type="scientific">Romboutsia weinsteinii</name>
    <dbReference type="NCBI Taxonomy" id="2020949"/>
    <lineage>
        <taxon>Bacteria</taxon>
        <taxon>Bacillati</taxon>
        <taxon>Bacillota</taxon>
        <taxon>Clostridia</taxon>
        <taxon>Peptostreptococcales</taxon>
        <taxon>Peptostreptococcaceae</taxon>
        <taxon>Romboutsia</taxon>
    </lineage>
</organism>
<dbReference type="InterPro" id="IPR008995">
    <property type="entry name" value="Mo/tungstate-bd_C_term_dom"/>
</dbReference>
<evidence type="ECO:0000256" key="5">
    <source>
        <dbReference type="ARBA" id="ARBA00022967"/>
    </source>
</evidence>
<dbReference type="InterPro" id="IPR050093">
    <property type="entry name" value="ABC_SmlMolc_Importer"/>
</dbReference>
<dbReference type="InterPro" id="IPR005893">
    <property type="entry name" value="PotA-like"/>
</dbReference>
<dbReference type="PANTHER" id="PTHR42781:SF4">
    <property type="entry name" value="SPERMIDINE_PUTRESCINE IMPORT ATP-BINDING PROTEIN POTA"/>
    <property type="match status" value="1"/>
</dbReference>
<keyword evidence="4 7" id="KW-0067">ATP-binding</keyword>
<dbReference type="SUPFAM" id="SSF52540">
    <property type="entry name" value="P-loop containing nucleoside triphosphate hydrolases"/>
    <property type="match status" value="1"/>
</dbReference>
<sequence>MVENIIRLEKISKKYDDLTVLDNLNLDIKKNEFLTLLGPSGCGKTTTLKIIAGFEYADDGKVLFENKEMNNLPPYERQVNTVFQKYALFPHMNVYENIAFGLKIKKMQKDEIDKKVKEMLKLVALEGFEKRKVDSLSGGQQQRIAIARALVNEPKVLLLDEPLGALDLKLRKEMQIELKRMQQKLGITFIFVTHDQEEALTMSDTIIVMNKGKIQQMGSPQDIYNEPENSFVARFIGESNIFDGIMLEDFKVEFCNILFDCVDKGFEKKEDIEVVIRPEDIKMVDPKDGMLKGLVTSVVFKGVHYEIEVKENDRLWILHNTKSAEIGTELGMDIYPEDIHIMRKVSN</sequence>
<keyword evidence="5 7" id="KW-1278">Translocase</keyword>
<dbReference type="GO" id="GO:0016887">
    <property type="term" value="F:ATP hydrolysis activity"/>
    <property type="evidence" value="ECO:0007669"/>
    <property type="project" value="InterPro"/>
</dbReference>
<keyword evidence="3 7" id="KW-0547">Nucleotide-binding</keyword>
<evidence type="ECO:0000259" key="8">
    <source>
        <dbReference type="PROSITE" id="PS50893"/>
    </source>
</evidence>
<dbReference type="Proteomes" id="UP000215694">
    <property type="component" value="Unassembled WGS sequence"/>
</dbReference>
<dbReference type="PROSITE" id="PS50893">
    <property type="entry name" value="ABC_TRANSPORTER_2"/>
    <property type="match status" value="1"/>
</dbReference>
<reference evidence="9 10" key="1">
    <citation type="journal article" date="2017" name="Genome Announc.">
        <title>Draft Genome Sequence of Romboutsia weinsteinii sp. nov. Strain CCRI-19649(T) Isolated from Surface Water.</title>
        <authorList>
            <person name="Maheux A.F."/>
            <person name="Boudreau D.K."/>
            <person name="Berube E."/>
            <person name="Boissinot M."/>
            <person name="Cantin P."/>
            <person name="Raymond F."/>
            <person name="Corbeil J."/>
            <person name="Omar R.F."/>
            <person name="Bergeron M.G."/>
        </authorList>
    </citation>
    <scope>NUCLEOTIDE SEQUENCE [LARGE SCALE GENOMIC DNA]</scope>
    <source>
        <strain evidence="9 10">CCRI-19649</strain>
    </source>
</reference>
<dbReference type="Pfam" id="PF08402">
    <property type="entry name" value="TOBE_2"/>
    <property type="match status" value="1"/>
</dbReference>
<dbReference type="PROSITE" id="PS00211">
    <property type="entry name" value="ABC_TRANSPORTER_1"/>
    <property type="match status" value="1"/>
</dbReference>
<evidence type="ECO:0000256" key="3">
    <source>
        <dbReference type="ARBA" id="ARBA00022741"/>
    </source>
</evidence>
<dbReference type="InterPro" id="IPR027417">
    <property type="entry name" value="P-loop_NTPase"/>
</dbReference>
<keyword evidence="2 7" id="KW-1003">Cell membrane</keyword>
<evidence type="ECO:0000313" key="9">
    <source>
        <dbReference type="EMBL" id="RDY25867.1"/>
    </source>
</evidence>
<evidence type="ECO:0000256" key="4">
    <source>
        <dbReference type="ARBA" id="ARBA00022840"/>
    </source>
</evidence>
<dbReference type="AlphaFoldDB" id="A0A371IZN2"/>
<dbReference type="Gene3D" id="2.40.50.100">
    <property type="match status" value="1"/>
</dbReference>
<dbReference type="RefSeq" id="WP_094368374.1">
    <property type="nucleotide sequence ID" value="NZ_NOJY02000044.1"/>
</dbReference>